<feature type="domain" description="Pseudouridine synthase I TruA alpha/beta" evidence="7">
    <location>
        <begin position="143"/>
        <end position="221"/>
    </location>
</feature>
<dbReference type="GO" id="GO:0031119">
    <property type="term" value="P:tRNA pseudouridine synthesis"/>
    <property type="evidence" value="ECO:0007669"/>
    <property type="project" value="TreeGrafter"/>
</dbReference>
<gene>
    <name evidence="8" type="primary">truA</name>
    <name evidence="8" type="ORF">ENJ74_02420</name>
</gene>
<dbReference type="Pfam" id="PF01416">
    <property type="entry name" value="PseudoU_synth_1"/>
    <property type="match status" value="2"/>
</dbReference>
<dbReference type="SUPFAM" id="SSF55120">
    <property type="entry name" value="Pseudouridine synthase"/>
    <property type="match status" value="1"/>
</dbReference>
<name>A0A7V2WLE1_9BACT</name>
<dbReference type="Gene3D" id="3.30.70.580">
    <property type="entry name" value="Pseudouridine synthase I, catalytic domain, N-terminal subdomain"/>
    <property type="match status" value="1"/>
</dbReference>
<protein>
    <recommendedName>
        <fullName evidence="6">tRNA pseudouridine synthase</fullName>
        <ecNumber evidence="6">5.4.99.12</ecNumber>
    </recommendedName>
</protein>
<evidence type="ECO:0000256" key="4">
    <source>
        <dbReference type="PIRSR" id="PIRSR001430-1"/>
    </source>
</evidence>
<evidence type="ECO:0000256" key="3">
    <source>
        <dbReference type="ARBA" id="ARBA00023235"/>
    </source>
</evidence>
<evidence type="ECO:0000256" key="6">
    <source>
        <dbReference type="RuleBase" id="RU003792"/>
    </source>
</evidence>
<evidence type="ECO:0000313" key="8">
    <source>
        <dbReference type="EMBL" id="HFC03705.1"/>
    </source>
</evidence>
<dbReference type="CDD" id="cd02570">
    <property type="entry name" value="PseudoU_synth_EcTruA"/>
    <property type="match status" value="1"/>
</dbReference>
<feature type="domain" description="Pseudouridine synthase I TruA alpha/beta" evidence="7">
    <location>
        <begin position="6"/>
        <end position="106"/>
    </location>
</feature>
<dbReference type="InterPro" id="IPR020097">
    <property type="entry name" value="PsdUridine_synth_TruA_a/b_dom"/>
</dbReference>
<keyword evidence="2 6" id="KW-0819">tRNA processing</keyword>
<dbReference type="GO" id="GO:0003723">
    <property type="term" value="F:RNA binding"/>
    <property type="evidence" value="ECO:0007669"/>
    <property type="project" value="InterPro"/>
</dbReference>
<dbReference type="PIRSF" id="PIRSF001430">
    <property type="entry name" value="tRNA_psdUrid_synth"/>
    <property type="match status" value="1"/>
</dbReference>
<comment type="catalytic activity">
    <reaction evidence="6">
        <text>uridine(38/39/40) in tRNA = pseudouridine(38/39/40) in tRNA</text>
        <dbReference type="Rhea" id="RHEA:22376"/>
        <dbReference type="Rhea" id="RHEA-COMP:10085"/>
        <dbReference type="Rhea" id="RHEA-COMP:10087"/>
        <dbReference type="ChEBI" id="CHEBI:65314"/>
        <dbReference type="ChEBI" id="CHEBI:65315"/>
        <dbReference type="EC" id="5.4.99.12"/>
    </reaction>
</comment>
<keyword evidence="3 6" id="KW-0413">Isomerase</keyword>
<comment type="similarity">
    <text evidence="1 6">Belongs to the tRNA pseudouridine synthase TruA family.</text>
</comment>
<dbReference type="HAMAP" id="MF_00171">
    <property type="entry name" value="TruA"/>
    <property type="match status" value="1"/>
</dbReference>
<comment type="caution">
    <text evidence="8">The sequence shown here is derived from an EMBL/GenBank/DDBJ whole genome shotgun (WGS) entry which is preliminary data.</text>
</comment>
<dbReference type="PANTHER" id="PTHR11142">
    <property type="entry name" value="PSEUDOURIDYLATE SYNTHASE"/>
    <property type="match status" value="1"/>
</dbReference>
<dbReference type="GO" id="GO:0160147">
    <property type="term" value="F:tRNA pseudouridine(38-40) synthase activity"/>
    <property type="evidence" value="ECO:0007669"/>
    <property type="project" value="UniProtKB-EC"/>
</dbReference>
<dbReference type="FunFam" id="3.30.70.580:FF:000001">
    <property type="entry name" value="tRNA pseudouridine synthase A"/>
    <property type="match status" value="1"/>
</dbReference>
<dbReference type="NCBIfam" id="TIGR00071">
    <property type="entry name" value="hisT_truA"/>
    <property type="match status" value="1"/>
</dbReference>
<dbReference type="InterPro" id="IPR020095">
    <property type="entry name" value="PsdUridine_synth_TruA_C"/>
</dbReference>
<evidence type="ECO:0000256" key="2">
    <source>
        <dbReference type="ARBA" id="ARBA00022694"/>
    </source>
</evidence>
<evidence type="ECO:0000256" key="5">
    <source>
        <dbReference type="PIRSR" id="PIRSR001430-2"/>
    </source>
</evidence>
<dbReference type="EMBL" id="DRNO01000161">
    <property type="protein sequence ID" value="HFC03705.1"/>
    <property type="molecule type" value="Genomic_DNA"/>
</dbReference>
<feature type="binding site" evidence="5">
    <location>
        <position position="112"/>
    </location>
    <ligand>
        <name>substrate</name>
    </ligand>
</feature>
<dbReference type="AlphaFoldDB" id="A0A7V2WLE1"/>
<evidence type="ECO:0000259" key="7">
    <source>
        <dbReference type="Pfam" id="PF01416"/>
    </source>
</evidence>
<organism evidence="8 9">
    <name type="scientific">Nitratifractor salsuginis</name>
    <dbReference type="NCBI Taxonomy" id="269261"/>
    <lineage>
        <taxon>Bacteria</taxon>
        <taxon>Pseudomonadati</taxon>
        <taxon>Campylobacterota</taxon>
        <taxon>Epsilonproteobacteria</taxon>
        <taxon>Campylobacterales</taxon>
        <taxon>Sulfurovaceae</taxon>
        <taxon>Nitratifractor</taxon>
    </lineage>
</organism>
<dbReference type="InterPro" id="IPR020103">
    <property type="entry name" value="PsdUridine_synth_cat_dom_sf"/>
</dbReference>
<dbReference type="PANTHER" id="PTHR11142:SF0">
    <property type="entry name" value="TRNA PSEUDOURIDINE SYNTHASE-LIKE 1"/>
    <property type="match status" value="1"/>
</dbReference>
<dbReference type="InterPro" id="IPR020094">
    <property type="entry name" value="TruA/RsuA/RluB/E/F_N"/>
</dbReference>
<accession>A0A7V2WLE1</accession>
<dbReference type="EC" id="5.4.99.12" evidence="6"/>
<dbReference type="InterPro" id="IPR001406">
    <property type="entry name" value="PsdUridine_synth_TruA"/>
</dbReference>
<proteinExistence type="inferred from homology"/>
<evidence type="ECO:0000256" key="1">
    <source>
        <dbReference type="ARBA" id="ARBA00009375"/>
    </source>
</evidence>
<reference evidence="8" key="1">
    <citation type="journal article" date="2020" name="mSystems">
        <title>Genome- and Community-Level Interaction Insights into Carbon Utilization and Element Cycling Functions of Hydrothermarchaeota in Hydrothermal Sediment.</title>
        <authorList>
            <person name="Zhou Z."/>
            <person name="Liu Y."/>
            <person name="Xu W."/>
            <person name="Pan J."/>
            <person name="Luo Z.H."/>
            <person name="Li M."/>
        </authorList>
    </citation>
    <scope>NUCLEOTIDE SEQUENCE [LARGE SCALE GENOMIC DNA]</scope>
    <source>
        <strain evidence="8">HyVt-513</strain>
    </source>
</reference>
<feature type="active site" description="Nucleophile" evidence="4">
    <location>
        <position position="52"/>
    </location>
</feature>
<feature type="non-terminal residue" evidence="8">
    <location>
        <position position="223"/>
    </location>
</feature>
<dbReference type="Gene3D" id="3.30.70.660">
    <property type="entry name" value="Pseudouridine synthase I, catalytic domain, C-terminal subdomain"/>
    <property type="match status" value="1"/>
</dbReference>
<dbReference type="Proteomes" id="UP000885722">
    <property type="component" value="Unassembled WGS sequence"/>
</dbReference>
<evidence type="ECO:0000313" key="9">
    <source>
        <dbReference type="Proteomes" id="UP000885722"/>
    </source>
</evidence>
<sequence>MQRIKAVIAYDGSAFEGFQRQTRTPRTVQGALERALHSLGIESQVIGSGRTDAGVHATGQVVHFDLPEHWALQPLRKLQTHLNNRFDAIRIKHLTPVKNDFHARYDAKERIYRYIFRPEPSIFERRYVARLAIGDWELLARALECFVGRHDFGYFLKTGSQTAHNVRTITRAYALSRGPYGYIYFHADGFLRAQVRMMVHAAAAIANGELSLDQLREQLELQT</sequence>